<organism evidence="2 3">
    <name type="scientific">Kitasatospora atroaurantiaca</name>
    <dbReference type="NCBI Taxonomy" id="285545"/>
    <lineage>
        <taxon>Bacteria</taxon>
        <taxon>Bacillati</taxon>
        <taxon>Actinomycetota</taxon>
        <taxon>Actinomycetes</taxon>
        <taxon>Kitasatosporales</taxon>
        <taxon>Streptomycetaceae</taxon>
        <taxon>Kitasatospora</taxon>
    </lineage>
</organism>
<evidence type="ECO:0000313" key="2">
    <source>
        <dbReference type="EMBL" id="TWE15291.1"/>
    </source>
</evidence>
<feature type="compositionally biased region" description="Polar residues" evidence="1">
    <location>
        <begin position="245"/>
        <end position="254"/>
    </location>
</feature>
<reference evidence="2 3" key="1">
    <citation type="submission" date="2019-06" db="EMBL/GenBank/DDBJ databases">
        <title>Sequencing the genomes of 1000 actinobacteria strains.</title>
        <authorList>
            <person name="Klenk H.-P."/>
        </authorList>
    </citation>
    <scope>NUCLEOTIDE SEQUENCE [LARGE SCALE GENOMIC DNA]</scope>
    <source>
        <strain evidence="2 3">DSM 41649</strain>
    </source>
</reference>
<dbReference type="Proteomes" id="UP000318416">
    <property type="component" value="Unassembled WGS sequence"/>
</dbReference>
<gene>
    <name evidence="2" type="ORF">FB465_0177</name>
</gene>
<keyword evidence="3" id="KW-1185">Reference proteome</keyword>
<accession>A0A561EI51</accession>
<dbReference type="AlphaFoldDB" id="A0A561EI51"/>
<name>A0A561EI51_9ACTN</name>
<sequence length="273" mass="28323">MRWVLLFLTGAATAAAAGLLRWPARARPDKADDLTALQLAWLRGGARAFTTTAVVALYLDGLIERGPDGRIRRTGSEGVPADPILASVLPTFATPVRLEDLAQRAEVRTSLGHVRSAALERGLVRGAGRRAGASALLLAAASAAGFALADLSVVLACAAVAGLLAGSARLAGTKPDARLRRQLLRETRARHPLPPEGLEASRAAPQDIVQAVARHGRPALDLFLPGCTGPGELLWRPPAKHSRTTDSSGGQNTYWPADSGGSGDSNGSLGSGY</sequence>
<evidence type="ECO:0000256" key="1">
    <source>
        <dbReference type="SAM" id="MobiDB-lite"/>
    </source>
</evidence>
<proteinExistence type="predicted"/>
<comment type="caution">
    <text evidence="2">The sequence shown here is derived from an EMBL/GenBank/DDBJ whole genome shotgun (WGS) entry which is preliminary data.</text>
</comment>
<evidence type="ECO:0000313" key="3">
    <source>
        <dbReference type="Proteomes" id="UP000318416"/>
    </source>
</evidence>
<feature type="region of interest" description="Disordered" evidence="1">
    <location>
        <begin position="234"/>
        <end position="273"/>
    </location>
</feature>
<dbReference type="RefSeq" id="WP_145786650.1">
    <property type="nucleotide sequence ID" value="NZ_BAAABR010000055.1"/>
</dbReference>
<feature type="compositionally biased region" description="Gly residues" evidence="1">
    <location>
        <begin position="260"/>
        <end position="273"/>
    </location>
</feature>
<dbReference type="EMBL" id="VIVR01000001">
    <property type="protein sequence ID" value="TWE15291.1"/>
    <property type="molecule type" value="Genomic_DNA"/>
</dbReference>
<protein>
    <submittedName>
        <fullName evidence="2">Uncharacterized protein (TIGR04222 family)</fullName>
    </submittedName>
</protein>